<dbReference type="AlphaFoldDB" id="A0A0N0BL03"/>
<feature type="non-terminal residue" evidence="1">
    <location>
        <position position="1"/>
    </location>
</feature>
<gene>
    <name evidence="1" type="ORF">WN51_00180</name>
</gene>
<reference evidence="1 2" key="1">
    <citation type="submission" date="2015-07" db="EMBL/GenBank/DDBJ databases">
        <title>The genome of Melipona quadrifasciata.</title>
        <authorList>
            <person name="Pan H."/>
            <person name="Kapheim K."/>
        </authorList>
    </citation>
    <scope>NUCLEOTIDE SEQUENCE [LARGE SCALE GENOMIC DNA]</scope>
    <source>
        <strain evidence="1">0111107301</strain>
        <tissue evidence="1">Whole body</tissue>
    </source>
</reference>
<accession>A0A0N0BL03</accession>
<organism evidence="1 2">
    <name type="scientific">Melipona quadrifasciata</name>
    <dbReference type="NCBI Taxonomy" id="166423"/>
    <lineage>
        <taxon>Eukaryota</taxon>
        <taxon>Metazoa</taxon>
        <taxon>Ecdysozoa</taxon>
        <taxon>Arthropoda</taxon>
        <taxon>Hexapoda</taxon>
        <taxon>Insecta</taxon>
        <taxon>Pterygota</taxon>
        <taxon>Neoptera</taxon>
        <taxon>Endopterygota</taxon>
        <taxon>Hymenoptera</taxon>
        <taxon>Apocrita</taxon>
        <taxon>Aculeata</taxon>
        <taxon>Apoidea</taxon>
        <taxon>Anthophila</taxon>
        <taxon>Apidae</taxon>
        <taxon>Melipona</taxon>
    </lineage>
</organism>
<evidence type="ECO:0000313" key="1">
    <source>
        <dbReference type="EMBL" id="KOX81272.1"/>
    </source>
</evidence>
<name>A0A0N0BL03_9HYME</name>
<dbReference type="EMBL" id="KQ435689">
    <property type="protein sequence ID" value="KOX81272.1"/>
    <property type="molecule type" value="Genomic_DNA"/>
</dbReference>
<proteinExistence type="predicted"/>
<protein>
    <submittedName>
        <fullName evidence="1">Uncharacterized protein</fullName>
    </submittedName>
</protein>
<dbReference type="Proteomes" id="UP000053105">
    <property type="component" value="Unassembled WGS sequence"/>
</dbReference>
<keyword evidence="2" id="KW-1185">Reference proteome</keyword>
<sequence length="124" mass="13814">EEYMTTAPKQTPREKKDCVTAAYHTDGSRIFSQVGSKRNIIPSTAPSNVTALIKRVIMLTYGNIARKYAALPLLFTPLLSTTKTNAQLTNRARTNCHDGSPKPSSSPISLRTTLLDKRKYRVNF</sequence>
<evidence type="ECO:0000313" key="2">
    <source>
        <dbReference type="Proteomes" id="UP000053105"/>
    </source>
</evidence>